<feature type="compositionally biased region" description="Basic and acidic residues" evidence="8">
    <location>
        <begin position="439"/>
        <end position="456"/>
    </location>
</feature>
<accession>A0AA38T3G8</accession>
<name>A0AA38T3G8_9ASTR</name>
<evidence type="ECO:0000256" key="7">
    <source>
        <dbReference type="PROSITE-ProRule" id="PRU00325"/>
    </source>
</evidence>
<feature type="region of interest" description="Disordered" evidence="8">
    <location>
        <begin position="384"/>
        <end position="456"/>
    </location>
</feature>
<feature type="compositionally biased region" description="Basic residues" evidence="8">
    <location>
        <begin position="424"/>
        <end position="438"/>
    </location>
</feature>
<keyword evidence="4" id="KW-0862">Zinc</keyword>
<dbReference type="InterPro" id="IPR001207">
    <property type="entry name" value="Transposase_mutator"/>
</dbReference>
<keyword evidence="11" id="KW-1185">Reference proteome</keyword>
<dbReference type="GO" id="GO:0004803">
    <property type="term" value="F:transposase activity"/>
    <property type="evidence" value="ECO:0007669"/>
    <property type="project" value="InterPro"/>
</dbReference>
<feature type="region of interest" description="Disordered" evidence="8">
    <location>
        <begin position="336"/>
        <end position="365"/>
    </location>
</feature>
<protein>
    <recommendedName>
        <fullName evidence="9">SWIM-type domain-containing protein</fullName>
    </recommendedName>
</protein>
<feature type="region of interest" description="Disordered" evidence="8">
    <location>
        <begin position="279"/>
        <end position="302"/>
    </location>
</feature>
<feature type="compositionally biased region" description="Polar residues" evidence="8">
    <location>
        <begin position="346"/>
        <end position="365"/>
    </location>
</feature>
<keyword evidence="3 7" id="KW-0863">Zinc-finger</keyword>
<evidence type="ECO:0000256" key="6">
    <source>
        <dbReference type="ARBA" id="ARBA00023172"/>
    </source>
</evidence>
<evidence type="ECO:0000256" key="2">
    <source>
        <dbReference type="ARBA" id="ARBA00022723"/>
    </source>
</evidence>
<dbReference type="Pfam" id="PF04434">
    <property type="entry name" value="SWIM"/>
    <property type="match status" value="1"/>
</dbReference>
<dbReference type="PANTHER" id="PTHR31973">
    <property type="entry name" value="POLYPROTEIN, PUTATIVE-RELATED"/>
    <property type="match status" value="1"/>
</dbReference>
<comment type="caution">
    <text evidence="10">The sequence shown here is derived from an EMBL/GenBank/DDBJ whole genome shotgun (WGS) entry which is preliminary data.</text>
</comment>
<evidence type="ECO:0000256" key="3">
    <source>
        <dbReference type="ARBA" id="ARBA00022771"/>
    </source>
</evidence>
<sequence>MVVYGGTFVDLLIDDINMGIGHGLTIISDGHKGLLEAVSERIPAAEHRQCARHIYANFKKKFKGEHFRKLFWAAAGSTIRERFEHQMKEISVLEPLAYAHLMEKDPKSWCKAFFQVDRCCDAYENGISESFNAVIEEARKRPVITMLEEIRIYVMTRMYDMHTKGHGWNLEICPFVRVKLENLKKQQRYWVVLPCGFQQFEARLGNDVYAVDLSNKTCGCRAWQLTGIPCVHGMAAISNLNGNAEDYVAPWLSTDMFLKSYKYNIRPVNGSDMWPEVDYTKPLPPKQRRLPGRPTVKRKRDPSEMDLMGKTRIPKTGAVLKCSLCKEKGHNKTTCWKNKKEKSKTHQGSTIVQEKSKTHQGSTVVQETSLEMPPAVTPVSTEAATASEVPPVSTEAVTASEVPPLSTEAATTSPVQMEREPMQRVRRHSQRITKKKLGKKVDIKEGGSHEHPLDLE</sequence>
<evidence type="ECO:0000256" key="4">
    <source>
        <dbReference type="ARBA" id="ARBA00022833"/>
    </source>
</evidence>
<dbReference type="Proteomes" id="UP001172457">
    <property type="component" value="Chromosome 4"/>
</dbReference>
<dbReference type="EMBL" id="JARYMX010000004">
    <property type="protein sequence ID" value="KAJ9553710.1"/>
    <property type="molecule type" value="Genomic_DNA"/>
</dbReference>
<evidence type="ECO:0000256" key="5">
    <source>
        <dbReference type="ARBA" id="ARBA00023125"/>
    </source>
</evidence>
<reference evidence="10" key="1">
    <citation type="submission" date="2023-03" db="EMBL/GenBank/DDBJ databases">
        <title>Chromosome-scale reference genome and RAD-based genetic map of yellow starthistle (Centaurea solstitialis) reveal putative structural variation and QTLs associated with invader traits.</title>
        <authorList>
            <person name="Reatini B."/>
            <person name="Cang F.A."/>
            <person name="Jiang Q."/>
            <person name="Mckibben M.T.W."/>
            <person name="Barker M.S."/>
            <person name="Rieseberg L.H."/>
            <person name="Dlugosch K.M."/>
        </authorList>
    </citation>
    <scope>NUCLEOTIDE SEQUENCE</scope>
    <source>
        <strain evidence="10">CAN-66</strain>
        <tissue evidence="10">Leaf</tissue>
    </source>
</reference>
<dbReference type="GO" id="GO:0003677">
    <property type="term" value="F:DNA binding"/>
    <property type="evidence" value="ECO:0007669"/>
    <property type="project" value="UniProtKB-KW"/>
</dbReference>
<dbReference type="PROSITE" id="PS50966">
    <property type="entry name" value="ZF_SWIM"/>
    <property type="match status" value="1"/>
</dbReference>
<keyword evidence="6" id="KW-0233">DNA recombination</keyword>
<feature type="domain" description="SWIM-type" evidence="9">
    <location>
        <begin position="209"/>
        <end position="241"/>
    </location>
</feature>
<evidence type="ECO:0000256" key="8">
    <source>
        <dbReference type="SAM" id="MobiDB-lite"/>
    </source>
</evidence>
<feature type="compositionally biased region" description="Basic residues" evidence="8">
    <location>
        <begin position="286"/>
        <end position="300"/>
    </location>
</feature>
<evidence type="ECO:0000256" key="1">
    <source>
        <dbReference type="ARBA" id="ARBA00022578"/>
    </source>
</evidence>
<keyword evidence="5" id="KW-0238">DNA-binding</keyword>
<dbReference type="Pfam" id="PF00872">
    <property type="entry name" value="Transposase_mut"/>
    <property type="match status" value="1"/>
</dbReference>
<dbReference type="PANTHER" id="PTHR31973:SF189">
    <property type="entry name" value="TRANSPOSASE, MUDR, PLANT, MULE TRANSPOSASE DOMAIN PROTEIN-RELATED"/>
    <property type="match status" value="1"/>
</dbReference>
<evidence type="ECO:0000313" key="11">
    <source>
        <dbReference type="Proteomes" id="UP001172457"/>
    </source>
</evidence>
<keyword evidence="2" id="KW-0479">Metal-binding</keyword>
<keyword evidence="1" id="KW-0815">Transposition</keyword>
<dbReference type="GO" id="GO:0006313">
    <property type="term" value="P:DNA transposition"/>
    <property type="evidence" value="ECO:0007669"/>
    <property type="project" value="InterPro"/>
</dbReference>
<organism evidence="10 11">
    <name type="scientific">Centaurea solstitialis</name>
    <name type="common">yellow star-thistle</name>
    <dbReference type="NCBI Taxonomy" id="347529"/>
    <lineage>
        <taxon>Eukaryota</taxon>
        <taxon>Viridiplantae</taxon>
        <taxon>Streptophyta</taxon>
        <taxon>Embryophyta</taxon>
        <taxon>Tracheophyta</taxon>
        <taxon>Spermatophyta</taxon>
        <taxon>Magnoliopsida</taxon>
        <taxon>eudicotyledons</taxon>
        <taxon>Gunneridae</taxon>
        <taxon>Pentapetalae</taxon>
        <taxon>asterids</taxon>
        <taxon>campanulids</taxon>
        <taxon>Asterales</taxon>
        <taxon>Asteraceae</taxon>
        <taxon>Carduoideae</taxon>
        <taxon>Cardueae</taxon>
        <taxon>Centaureinae</taxon>
        <taxon>Centaurea</taxon>
    </lineage>
</organism>
<evidence type="ECO:0000259" key="9">
    <source>
        <dbReference type="PROSITE" id="PS50966"/>
    </source>
</evidence>
<dbReference type="InterPro" id="IPR006564">
    <property type="entry name" value="Znf_PMZ"/>
</dbReference>
<dbReference type="GO" id="GO:0008270">
    <property type="term" value="F:zinc ion binding"/>
    <property type="evidence" value="ECO:0007669"/>
    <property type="project" value="UniProtKB-KW"/>
</dbReference>
<dbReference type="AlphaFoldDB" id="A0AA38T3G8"/>
<gene>
    <name evidence="10" type="ORF">OSB04_017755</name>
</gene>
<dbReference type="InterPro" id="IPR007527">
    <property type="entry name" value="Znf_SWIM"/>
</dbReference>
<dbReference type="SMART" id="SM00575">
    <property type="entry name" value="ZnF_PMZ"/>
    <property type="match status" value="1"/>
</dbReference>
<evidence type="ECO:0000313" key="10">
    <source>
        <dbReference type="EMBL" id="KAJ9553710.1"/>
    </source>
</evidence>
<proteinExistence type="predicted"/>